<dbReference type="InterPro" id="IPR050194">
    <property type="entry name" value="Glycosyltransferase_grp1"/>
</dbReference>
<evidence type="ECO:0000259" key="4">
    <source>
        <dbReference type="Pfam" id="PF13439"/>
    </source>
</evidence>
<dbReference type="InterPro" id="IPR001296">
    <property type="entry name" value="Glyco_trans_1"/>
</dbReference>
<organism evidence="5 6">
    <name type="scientific">Pseudonocardia thermophila</name>
    <dbReference type="NCBI Taxonomy" id="1848"/>
    <lineage>
        <taxon>Bacteria</taxon>
        <taxon>Bacillati</taxon>
        <taxon>Actinomycetota</taxon>
        <taxon>Actinomycetes</taxon>
        <taxon>Pseudonocardiales</taxon>
        <taxon>Pseudonocardiaceae</taxon>
        <taxon>Pseudonocardia</taxon>
    </lineage>
</organism>
<dbReference type="Gene3D" id="3.40.50.2000">
    <property type="entry name" value="Glycogen Phosphorylase B"/>
    <property type="match status" value="2"/>
</dbReference>
<name>A0A1M6VUN0_PSETH</name>
<dbReference type="AlphaFoldDB" id="A0A1M6VUN0"/>
<feature type="domain" description="Glycosyltransferase subfamily 4-like N-terminal" evidence="4">
    <location>
        <begin position="17"/>
        <end position="194"/>
    </location>
</feature>
<dbReference type="GO" id="GO:1901137">
    <property type="term" value="P:carbohydrate derivative biosynthetic process"/>
    <property type="evidence" value="ECO:0007669"/>
    <property type="project" value="UniProtKB-ARBA"/>
</dbReference>
<dbReference type="Proteomes" id="UP000184363">
    <property type="component" value="Unassembled WGS sequence"/>
</dbReference>
<sequence>MSSLRILIGAETYPPTVNGAANFAERLAVGLAGRGHEVHVVAPSHAGRPAVEVRDGVTVHGVKSVRYPFHPDFPISMPWRALPATRRLVEALRPDVIHTQAHMVVGRGVVKAGKRAGLPVVATNHFMPENLTAHVPLSKYVLGPASKLAWRDLGRVFGKADAVTAPTPRAVELLVRGAGLTDAFPVSCGIDADRYAVPAPPHDVPSVLFVGRLDQEKRVDDLIRAFAALPAGLPAHLDIVGDGAKRGEWTALAAGLGIAGRVTFHGFVSEEELITRYATADVFCMPSIAELQSLATLEAMAASTPVVLADAMALPHLVRPGRNGWLFPPGDVAELSRRLATLLADAALRARMGAVSRELVAEHAFDATLDRFEGIYRQLISGEQPQARAA</sequence>
<gene>
    <name evidence="5" type="ORF">SAMN05443637_11361</name>
</gene>
<proteinExistence type="predicted"/>
<keyword evidence="2 5" id="KW-0808">Transferase</keyword>
<dbReference type="PANTHER" id="PTHR45947:SF3">
    <property type="entry name" value="SULFOQUINOVOSYL TRANSFERASE SQD2"/>
    <property type="match status" value="1"/>
</dbReference>
<accession>A0A1M6VUN0</accession>
<keyword evidence="1" id="KW-0328">Glycosyltransferase</keyword>
<dbReference type="GO" id="GO:0016757">
    <property type="term" value="F:glycosyltransferase activity"/>
    <property type="evidence" value="ECO:0007669"/>
    <property type="project" value="UniProtKB-KW"/>
</dbReference>
<dbReference type="Pfam" id="PF13439">
    <property type="entry name" value="Glyco_transf_4"/>
    <property type="match status" value="1"/>
</dbReference>
<evidence type="ECO:0000313" key="5">
    <source>
        <dbReference type="EMBL" id="SHK85109.1"/>
    </source>
</evidence>
<dbReference type="SUPFAM" id="SSF53756">
    <property type="entry name" value="UDP-Glycosyltransferase/glycogen phosphorylase"/>
    <property type="match status" value="1"/>
</dbReference>
<feature type="domain" description="Glycosyl transferase family 1" evidence="3">
    <location>
        <begin position="200"/>
        <end position="356"/>
    </location>
</feature>
<dbReference type="OrthoDB" id="9802525at2"/>
<dbReference type="RefSeq" id="WP_143172208.1">
    <property type="nucleotide sequence ID" value="NZ_CALGVN010000006.1"/>
</dbReference>
<dbReference type="InterPro" id="IPR028098">
    <property type="entry name" value="Glyco_trans_4-like_N"/>
</dbReference>
<reference evidence="5 6" key="1">
    <citation type="submission" date="2016-11" db="EMBL/GenBank/DDBJ databases">
        <authorList>
            <person name="Jaros S."/>
            <person name="Januszkiewicz K."/>
            <person name="Wedrychowicz H."/>
        </authorList>
    </citation>
    <scope>NUCLEOTIDE SEQUENCE [LARGE SCALE GENOMIC DNA]</scope>
    <source>
        <strain evidence="5 6">DSM 43832</strain>
    </source>
</reference>
<dbReference type="STRING" id="1848.SAMN05443637_11361"/>
<evidence type="ECO:0000256" key="2">
    <source>
        <dbReference type="ARBA" id="ARBA00022679"/>
    </source>
</evidence>
<evidence type="ECO:0000259" key="3">
    <source>
        <dbReference type="Pfam" id="PF00534"/>
    </source>
</evidence>
<keyword evidence="6" id="KW-1185">Reference proteome</keyword>
<dbReference type="PANTHER" id="PTHR45947">
    <property type="entry name" value="SULFOQUINOVOSYL TRANSFERASE SQD2"/>
    <property type="match status" value="1"/>
</dbReference>
<evidence type="ECO:0000256" key="1">
    <source>
        <dbReference type="ARBA" id="ARBA00022676"/>
    </source>
</evidence>
<dbReference type="EMBL" id="FRAP01000013">
    <property type="protein sequence ID" value="SHK85109.1"/>
    <property type="molecule type" value="Genomic_DNA"/>
</dbReference>
<evidence type="ECO:0000313" key="6">
    <source>
        <dbReference type="Proteomes" id="UP000184363"/>
    </source>
</evidence>
<protein>
    <submittedName>
        <fullName evidence="5">Glycosyltransferase involved in cell wall bisynthesis</fullName>
    </submittedName>
</protein>
<dbReference type="Pfam" id="PF00534">
    <property type="entry name" value="Glycos_transf_1"/>
    <property type="match status" value="1"/>
</dbReference>